<feature type="domain" description="ATPase AAA-type core" evidence="1">
    <location>
        <begin position="308"/>
        <end position="398"/>
    </location>
</feature>
<dbReference type="KEGG" id="phm:PSMK_16670"/>
<protein>
    <recommendedName>
        <fullName evidence="1">ATPase AAA-type core domain-containing protein</fullName>
    </recommendedName>
</protein>
<dbReference type="GO" id="GO:0016887">
    <property type="term" value="F:ATP hydrolysis activity"/>
    <property type="evidence" value="ECO:0007669"/>
    <property type="project" value="InterPro"/>
</dbReference>
<dbReference type="PANTHER" id="PTHR32182:SF22">
    <property type="entry name" value="ATP-DEPENDENT ENDONUCLEASE, OLD FAMILY-RELATED"/>
    <property type="match status" value="1"/>
</dbReference>
<keyword evidence="3" id="KW-1185">Reference proteome</keyword>
<proteinExistence type="predicted"/>
<dbReference type="Proteomes" id="UP000007881">
    <property type="component" value="Chromosome"/>
</dbReference>
<dbReference type="PATRIC" id="fig|1142394.8.peg.1714"/>
<sequence length="500" mass="54276">MLLRLEIDGFENLHGVDLRFGPFSCIAGGNGVGKSNVFDAVLFLGLLARKPLAEAAASVRNIVGRRGDASGLFRKRSDGGVEPMRLAATVLVAPRGRDELMQEVEASSTLLRYQLDLRLRDEATESGPIEILGESLEQINKGKAAAAIAFPHSASVWREPLVVSKRRSPNGFLRTEVDADGRRTIWIGQDGNAGRPQQRLAEPLPRTVLSTVNAANSPTGVLAQSEMSSWSVLQFEPTALRSPDGFHDPSRIGPDGAHVPATLHRLLHAAGDREHREAVRQRIINRLRGLVQTVERLDVDRDEKRELLTLMGTMRDGTAFSARALSDGTLRFLALAVLEEASQDGVFCLEEPENGVFPDQIPRMIELLQDIALDPNEAPGDDNPLRQVIINIHSPSVVAQIPDSALILAQAVDPMLTQADPAVGDVRFLGLSDTWRTKRGGPTMRRADLAAYLDPLGHAPDARDFAPAGAKPIRRVRDREDLQQMYLFSGGGASESGGPA</sequence>
<dbReference type="eggNOG" id="COG4637">
    <property type="taxonomic scope" value="Bacteria"/>
</dbReference>
<dbReference type="OrthoDB" id="9814775at2"/>
<dbReference type="Pfam" id="PF13304">
    <property type="entry name" value="AAA_21"/>
    <property type="match status" value="1"/>
</dbReference>
<dbReference type="STRING" id="1142394.PSMK_16670"/>
<evidence type="ECO:0000259" key="1">
    <source>
        <dbReference type="Pfam" id="PF13304"/>
    </source>
</evidence>
<reference evidence="2 3" key="1">
    <citation type="submission" date="2012-02" db="EMBL/GenBank/DDBJ databases">
        <title>Complete genome sequence of Phycisphaera mikurensis NBRC 102666.</title>
        <authorList>
            <person name="Ankai A."/>
            <person name="Hosoyama A."/>
            <person name="Terui Y."/>
            <person name="Sekine M."/>
            <person name="Fukai R."/>
            <person name="Kato Y."/>
            <person name="Nakamura S."/>
            <person name="Yamada-Narita S."/>
            <person name="Kawakoshi A."/>
            <person name="Fukunaga Y."/>
            <person name="Yamazaki S."/>
            <person name="Fujita N."/>
        </authorList>
    </citation>
    <scope>NUCLEOTIDE SEQUENCE [LARGE SCALE GENOMIC DNA]</scope>
    <source>
        <strain evidence="3">NBRC 102666 / KCTC 22515 / FYK2301M01</strain>
    </source>
</reference>
<dbReference type="Gene3D" id="3.40.50.300">
    <property type="entry name" value="P-loop containing nucleotide triphosphate hydrolases"/>
    <property type="match status" value="2"/>
</dbReference>
<dbReference type="RefSeq" id="WP_014437044.1">
    <property type="nucleotide sequence ID" value="NC_017080.1"/>
</dbReference>
<dbReference type="GO" id="GO:0006302">
    <property type="term" value="P:double-strand break repair"/>
    <property type="evidence" value="ECO:0007669"/>
    <property type="project" value="TreeGrafter"/>
</dbReference>
<dbReference type="AlphaFoldDB" id="I0IEY8"/>
<gene>
    <name evidence="2" type="ordered locus">PSMK_16670</name>
</gene>
<dbReference type="SUPFAM" id="SSF52540">
    <property type="entry name" value="P-loop containing nucleoside triphosphate hydrolases"/>
    <property type="match status" value="1"/>
</dbReference>
<evidence type="ECO:0000313" key="2">
    <source>
        <dbReference type="EMBL" id="BAM03826.1"/>
    </source>
</evidence>
<dbReference type="EMBL" id="AP012338">
    <property type="protein sequence ID" value="BAM03826.1"/>
    <property type="molecule type" value="Genomic_DNA"/>
</dbReference>
<evidence type="ECO:0000313" key="3">
    <source>
        <dbReference type="Proteomes" id="UP000007881"/>
    </source>
</evidence>
<accession>I0IEY8</accession>
<dbReference type="PANTHER" id="PTHR32182">
    <property type="entry name" value="DNA REPLICATION AND REPAIR PROTEIN RECF"/>
    <property type="match status" value="1"/>
</dbReference>
<dbReference type="GO" id="GO:0005524">
    <property type="term" value="F:ATP binding"/>
    <property type="evidence" value="ECO:0007669"/>
    <property type="project" value="InterPro"/>
</dbReference>
<dbReference type="InterPro" id="IPR027417">
    <property type="entry name" value="P-loop_NTPase"/>
</dbReference>
<dbReference type="HOGENOM" id="CLU_035814_3_1_0"/>
<name>I0IEY8_PHYMF</name>
<organism evidence="2 3">
    <name type="scientific">Phycisphaera mikurensis (strain NBRC 102666 / KCTC 22515 / FYK2301M01)</name>
    <dbReference type="NCBI Taxonomy" id="1142394"/>
    <lineage>
        <taxon>Bacteria</taxon>
        <taxon>Pseudomonadati</taxon>
        <taxon>Planctomycetota</taxon>
        <taxon>Phycisphaerae</taxon>
        <taxon>Phycisphaerales</taxon>
        <taxon>Phycisphaeraceae</taxon>
        <taxon>Phycisphaera</taxon>
    </lineage>
</organism>
<dbReference type="GO" id="GO:0000731">
    <property type="term" value="P:DNA synthesis involved in DNA repair"/>
    <property type="evidence" value="ECO:0007669"/>
    <property type="project" value="TreeGrafter"/>
</dbReference>
<dbReference type="InterPro" id="IPR003959">
    <property type="entry name" value="ATPase_AAA_core"/>
</dbReference>